<proteinExistence type="predicted"/>
<dbReference type="EMBL" id="MT142624">
    <property type="protein sequence ID" value="QJA86244.1"/>
    <property type="molecule type" value="Genomic_DNA"/>
</dbReference>
<gene>
    <name evidence="1" type="ORF">MM415A01195_0006</name>
    <name evidence="2" type="ORF">MM415B02109_0013</name>
</gene>
<evidence type="ECO:0000313" key="2">
    <source>
        <dbReference type="EMBL" id="QJA86244.1"/>
    </source>
</evidence>
<accession>A0A6M3K7U2</accession>
<dbReference type="AlphaFoldDB" id="A0A6M3K7U2"/>
<evidence type="ECO:0000313" key="1">
    <source>
        <dbReference type="EMBL" id="QJA77869.1"/>
    </source>
</evidence>
<sequence>MAELTLPETTLTNGVGTISGSVTLRSYNTSRQSIFIQNLGTGTLYVGGSGVTSGNGIQIITGGDAVLDKSKGAAIYCVGVGTCDVRFLEEIV</sequence>
<name>A0A6M3K7U2_9ZZZZ</name>
<organism evidence="1">
    <name type="scientific">viral metagenome</name>
    <dbReference type="NCBI Taxonomy" id="1070528"/>
    <lineage>
        <taxon>unclassified sequences</taxon>
        <taxon>metagenomes</taxon>
        <taxon>organismal metagenomes</taxon>
    </lineage>
</organism>
<reference evidence="1" key="1">
    <citation type="submission" date="2020-03" db="EMBL/GenBank/DDBJ databases">
        <title>The deep terrestrial virosphere.</title>
        <authorList>
            <person name="Holmfeldt K."/>
            <person name="Nilsson E."/>
            <person name="Simone D."/>
            <person name="Lopez-Fernandez M."/>
            <person name="Wu X."/>
            <person name="de Brujin I."/>
            <person name="Lundin D."/>
            <person name="Andersson A."/>
            <person name="Bertilsson S."/>
            <person name="Dopson M."/>
        </authorList>
    </citation>
    <scope>NUCLEOTIDE SEQUENCE</scope>
    <source>
        <strain evidence="1">MM415A01195</strain>
        <strain evidence="2">MM415B02109</strain>
    </source>
</reference>
<protein>
    <submittedName>
        <fullName evidence="1">Uncharacterized protein</fullName>
    </submittedName>
</protein>
<dbReference type="EMBL" id="MT142307">
    <property type="protein sequence ID" value="QJA77869.1"/>
    <property type="molecule type" value="Genomic_DNA"/>
</dbReference>